<dbReference type="Proteomes" id="UP001151760">
    <property type="component" value="Unassembled WGS sequence"/>
</dbReference>
<gene>
    <name evidence="5" type="ORF">Tco_1015068</name>
</gene>
<feature type="compositionally biased region" description="Acidic residues" evidence="3">
    <location>
        <begin position="187"/>
        <end position="198"/>
    </location>
</feature>
<evidence type="ECO:0000256" key="3">
    <source>
        <dbReference type="SAM" id="MobiDB-lite"/>
    </source>
</evidence>
<feature type="domain" description="CCHC-type" evidence="4">
    <location>
        <begin position="242"/>
        <end position="259"/>
    </location>
</feature>
<accession>A0ABQ5FL28</accession>
<dbReference type="SUPFAM" id="SSF57756">
    <property type="entry name" value="Retrovirus zinc finger-like domains"/>
    <property type="match status" value="1"/>
</dbReference>
<keyword evidence="1" id="KW-0862">Zinc</keyword>
<dbReference type="InterPro" id="IPR036875">
    <property type="entry name" value="Znf_CCHC_sf"/>
</dbReference>
<feature type="region of interest" description="Disordered" evidence="3">
    <location>
        <begin position="222"/>
        <end position="241"/>
    </location>
</feature>
<feature type="region of interest" description="Disordered" evidence="3">
    <location>
        <begin position="478"/>
        <end position="517"/>
    </location>
</feature>
<dbReference type="PROSITE" id="PS50158">
    <property type="entry name" value="ZF_CCHC"/>
    <property type="match status" value="1"/>
</dbReference>
<evidence type="ECO:0000256" key="2">
    <source>
        <dbReference type="SAM" id="Coils"/>
    </source>
</evidence>
<keyword evidence="2" id="KW-0175">Coiled coil</keyword>
<protein>
    <submittedName>
        <fullName evidence="5">Zf-CCHC domain-containing protein</fullName>
    </submittedName>
</protein>
<feature type="region of interest" description="Disordered" evidence="3">
    <location>
        <begin position="682"/>
        <end position="745"/>
    </location>
</feature>
<evidence type="ECO:0000256" key="1">
    <source>
        <dbReference type="PROSITE-ProRule" id="PRU00047"/>
    </source>
</evidence>
<keyword evidence="6" id="KW-1185">Reference proteome</keyword>
<reference evidence="5" key="1">
    <citation type="journal article" date="2022" name="Int. J. Mol. Sci.">
        <title>Draft Genome of Tanacetum Coccineum: Genomic Comparison of Closely Related Tanacetum-Family Plants.</title>
        <authorList>
            <person name="Yamashiro T."/>
            <person name="Shiraishi A."/>
            <person name="Nakayama K."/>
            <person name="Satake H."/>
        </authorList>
    </citation>
    <scope>NUCLEOTIDE SEQUENCE</scope>
</reference>
<feature type="compositionally biased region" description="Low complexity" evidence="3">
    <location>
        <begin position="697"/>
        <end position="711"/>
    </location>
</feature>
<keyword evidence="1" id="KW-0479">Metal-binding</keyword>
<feature type="region of interest" description="Disordered" evidence="3">
    <location>
        <begin position="171"/>
        <end position="199"/>
    </location>
</feature>
<feature type="coiled-coil region" evidence="2">
    <location>
        <begin position="336"/>
        <end position="393"/>
    </location>
</feature>
<proteinExistence type="predicted"/>
<organism evidence="5 6">
    <name type="scientific">Tanacetum coccineum</name>
    <dbReference type="NCBI Taxonomy" id="301880"/>
    <lineage>
        <taxon>Eukaryota</taxon>
        <taxon>Viridiplantae</taxon>
        <taxon>Streptophyta</taxon>
        <taxon>Embryophyta</taxon>
        <taxon>Tracheophyta</taxon>
        <taxon>Spermatophyta</taxon>
        <taxon>Magnoliopsida</taxon>
        <taxon>eudicotyledons</taxon>
        <taxon>Gunneridae</taxon>
        <taxon>Pentapetalae</taxon>
        <taxon>asterids</taxon>
        <taxon>campanulids</taxon>
        <taxon>Asterales</taxon>
        <taxon>Asteraceae</taxon>
        <taxon>Asteroideae</taxon>
        <taxon>Anthemideae</taxon>
        <taxon>Anthemidinae</taxon>
        <taxon>Tanacetum</taxon>
    </lineage>
</organism>
<dbReference type="EMBL" id="BQNB010017472">
    <property type="protein sequence ID" value="GJT63588.1"/>
    <property type="molecule type" value="Genomic_DNA"/>
</dbReference>
<feature type="compositionally biased region" description="Polar residues" evidence="3">
    <location>
        <begin position="722"/>
        <end position="737"/>
    </location>
</feature>
<evidence type="ECO:0000259" key="4">
    <source>
        <dbReference type="PROSITE" id="PS50158"/>
    </source>
</evidence>
<evidence type="ECO:0000313" key="5">
    <source>
        <dbReference type="EMBL" id="GJT63588.1"/>
    </source>
</evidence>
<sequence length="798" mass="92733">MESKKYLEGKSTQRPPLFESDGFIYWKNRFETYVKSKYLDLWHVITDGDFPPIQNNPETKKDEVVPFHKQNDDLKKKLAKNNEAKMVIYNDLPRNNQVKANKMDLLVQQYEHFMIPEEEKFLRALHPKWCAKVTEIEESNNLTTLLLDELIGNLKVYEEVIKKDSETVKSKRKQSRSIALKARKESSDDDSSTSDSEDKEYAMAIRDFKKFFKRRGRFVRQPHEERKSFQRNKDDKNGKGERKCFKCGDPNHFIGECPKQSKYQNQKAFVGGSWSDSDEDEEEKTKDEKCLMAKASNEVLSETKYFSDDQSSLDKNDLDNEYSRLCKIGLKVMAKNKTLKQAKIKLENEALELKDKLSRLEKGKEVNEECKLCQDLKFENEKLRKEISRLNQFNDSSHSLKKIISSQKPSGDKSGLGFNFTKGSPSETKQVNFVRAQEVESKEKLIESNPNSKPKFILINNTKIPIASDDEVKRFYKPSLKPGVGFTKPTMRSKTPPPRRKENSHPRSKTPQPRRDQAVFTNEWDLASLEYSRETEGPYCTDLLTPDDIRRLLELERVMIDRTIKSQTVSLNPNQILTKELSPDMKQWEEIIRENMFGLAGHRDHLPACLAHMLYCVVTEEQYNLSYFFVKRIQCARYTPTANLPYGMFLTRVYRYLMETYPHLDNGIYDIVDRVMRPLALKQTRRPRSDRGKARHSVSSSSSHHQGTSSHQHNDDDDDDNVQTSRASTPSPTTYLNSLDPLNYQNYQMPSASEQTDETLFERQTALLNQTQQMHKEMRGGFKSFGKALKGVFSKKKK</sequence>
<keyword evidence="1" id="KW-0863">Zinc-finger</keyword>
<reference evidence="5" key="2">
    <citation type="submission" date="2022-01" db="EMBL/GenBank/DDBJ databases">
        <authorList>
            <person name="Yamashiro T."/>
            <person name="Shiraishi A."/>
            <person name="Satake H."/>
            <person name="Nakayama K."/>
        </authorList>
    </citation>
    <scope>NUCLEOTIDE SEQUENCE</scope>
</reference>
<name>A0ABQ5FL28_9ASTR</name>
<evidence type="ECO:0000313" key="6">
    <source>
        <dbReference type="Proteomes" id="UP001151760"/>
    </source>
</evidence>
<dbReference type="InterPro" id="IPR001878">
    <property type="entry name" value="Znf_CCHC"/>
</dbReference>
<feature type="region of interest" description="Disordered" evidence="3">
    <location>
        <begin position="269"/>
        <end position="288"/>
    </location>
</feature>
<comment type="caution">
    <text evidence="5">The sequence shown here is derived from an EMBL/GenBank/DDBJ whole genome shotgun (WGS) entry which is preliminary data.</text>
</comment>